<dbReference type="InterPro" id="IPR002913">
    <property type="entry name" value="START_lipid-bd_dom"/>
</dbReference>
<evidence type="ECO:0000259" key="3">
    <source>
        <dbReference type="PROSITE" id="PS50848"/>
    </source>
</evidence>
<comment type="caution">
    <text evidence="4">The sequence shown here is derived from an EMBL/GenBank/DDBJ whole genome shotgun (WGS) entry which is preliminary data.</text>
</comment>
<dbReference type="GO" id="GO:0005737">
    <property type="term" value="C:cytoplasm"/>
    <property type="evidence" value="ECO:0007669"/>
    <property type="project" value="UniProtKB-ARBA"/>
</dbReference>
<organism evidence="4">
    <name type="scientific">Cladocopium goreaui</name>
    <dbReference type="NCBI Taxonomy" id="2562237"/>
    <lineage>
        <taxon>Eukaryota</taxon>
        <taxon>Sar</taxon>
        <taxon>Alveolata</taxon>
        <taxon>Dinophyceae</taxon>
        <taxon>Suessiales</taxon>
        <taxon>Symbiodiniaceae</taxon>
        <taxon>Cladocopium</taxon>
    </lineage>
</organism>
<feature type="domain" description="START" evidence="3">
    <location>
        <begin position="565"/>
        <end position="749"/>
    </location>
</feature>
<evidence type="ECO:0000313" key="7">
    <source>
        <dbReference type="Proteomes" id="UP001152797"/>
    </source>
</evidence>
<feature type="transmembrane region" description="Helical" evidence="2">
    <location>
        <begin position="274"/>
        <end position="294"/>
    </location>
</feature>
<dbReference type="AlphaFoldDB" id="A0A9P1FN93"/>
<dbReference type="Pfam" id="PF01852">
    <property type="entry name" value="START"/>
    <property type="match status" value="1"/>
</dbReference>
<keyword evidence="2" id="KW-0472">Membrane</keyword>
<protein>
    <submittedName>
        <fullName evidence="6">StAR-related lipid transfer protein 7, mitochondrial (START domain-containing protein 7) (StARD7)</fullName>
    </submittedName>
</protein>
<sequence>MAAGCAAVPPRGCERSMPFVAMARATMALRGAKLPSKRHPQHHHALPGGVLPCSGNVTHADLYGGPWQAVASSVPEGRGSGLWAKGRQCLRLSIMAPTRTPKQRPVDIDIEASEGEATPKDRQAEVDIHELLKEYEKRLHKIELWQQQHGTCQEVWRENLPLGADSKRSVFKPTSPKSQISRPAAEHTGETAPSQIAASPLRSLSGAIEERPEEADGNHPYSQMWMNSKLQKKEVFDQDLLQSIYDKSIQRVRGKAAVFGGGLMAIMSMPFGPIGMAAGGIFGALVGMLVGTCLDRRRHRRNIQQSELEMRRLKSLVRWSAERFADEDDPEAAVQHMEMVVLEFRPIADIALASKNARKTLHLLDSWAARRNMMRQVWVYMDNILMNWKHLTQAEFFRSMQVLQTLLTMYRCSNRVLAEPEENFVLRVERLLANRSVRYILQQQQMSTQEQAAEVMESMIYADNRRRRGASKSKMLEEAAEENEELELISNVGLRPHAGLSISEASVDLQSEVSEKRTEDRRVLKSPFFRSWEDFMDFDNNYKHKIPITQSDFILLLEKESQGMQGWDLCIDRKEIKVAKTLQSDGGCVFLRAWSTLPEVEPEVVFYMFHRCEKRMQWDRAFFDMKIVENIEGSDILYSVLRVPACTPRDYVQYRRAKVLEDGTILISLRSAIHPDLPEKSGTIRAESFTSGYVIRHYEEGSEKGTKVFLMTCTDVKGIIPKFLINFVAPRKPGEWIDALKKACLDFQAGNPDYASLKKELEPYTKYHPFDFEDCEEGPAQSPEASPGISRAEQATRVGL</sequence>
<dbReference type="Proteomes" id="UP001152797">
    <property type="component" value="Unassembled WGS sequence"/>
</dbReference>
<dbReference type="InterPro" id="IPR051213">
    <property type="entry name" value="START_lipid_transfer"/>
</dbReference>
<reference evidence="4" key="1">
    <citation type="submission" date="2022-10" db="EMBL/GenBank/DDBJ databases">
        <authorList>
            <person name="Chen Y."/>
            <person name="Dougan E. K."/>
            <person name="Chan C."/>
            <person name="Rhodes N."/>
            <person name="Thang M."/>
        </authorList>
    </citation>
    <scope>NUCLEOTIDE SEQUENCE</scope>
</reference>
<keyword evidence="2" id="KW-1133">Transmembrane helix</keyword>
<dbReference type="PROSITE" id="PS50848">
    <property type="entry name" value="START"/>
    <property type="match status" value="1"/>
</dbReference>
<evidence type="ECO:0000313" key="4">
    <source>
        <dbReference type="EMBL" id="CAI3980585.1"/>
    </source>
</evidence>
<dbReference type="OrthoDB" id="5403181at2759"/>
<dbReference type="SMART" id="SM00234">
    <property type="entry name" value="START"/>
    <property type="match status" value="1"/>
</dbReference>
<dbReference type="PANTHER" id="PTHR19308:SF14">
    <property type="entry name" value="START DOMAIN-CONTAINING PROTEIN"/>
    <property type="match status" value="1"/>
</dbReference>
<dbReference type="InterPro" id="IPR023393">
    <property type="entry name" value="START-like_dom_sf"/>
</dbReference>
<dbReference type="EMBL" id="CAMXCT010000569">
    <property type="protein sequence ID" value="CAI3980585.1"/>
    <property type="molecule type" value="Genomic_DNA"/>
</dbReference>
<keyword evidence="7" id="KW-1185">Reference proteome</keyword>
<keyword evidence="2" id="KW-0812">Transmembrane</keyword>
<dbReference type="SUPFAM" id="SSF55961">
    <property type="entry name" value="Bet v1-like"/>
    <property type="match status" value="1"/>
</dbReference>
<gene>
    <name evidence="4" type="ORF">C1SCF055_LOCUS8448</name>
</gene>
<dbReference type="GO" id="GO:0008289">
    <property type="term" value="F:lipid binding"/>
    <property type="evidence" value="ECO:0007669"/>
    <property type="project" value="InterPro"/>
</dbReference>
<dbReference type="CDD" id="cd00177">
    <property type="entry name" value="START"/>
    <property type="match status" value="1"/>
</dbReference>
<dbReference type="EMBL" id="CAMXCT020000569">
    <property type="protein sequence ID" value="CAL1133960.1"/>
    <property type="molecule type" value="Genomic_DNA"/>
</dbReference>
<evidence type="ECO:0000313" key="6">
    <source>
        <dbReference type="EMBL" id="CAL4767897.1"/>
    </source>
</evidence>
<dbReference type="EMBL" id="CAMXCT030000569">
    <property type="protein sequence ID" value="CAL4767897.1"/>
    <property type="molecule type" value="Genomic_DNA"/>
</dbReference>
<feature type="region of interest" description="Disordered" evidence="1">
    <location>
        <begin position="166"/>
        <end position="201"/>
    </location>
</feature>
<reference evidence="5" key="2">
    <citation type="submission" date="2024-04" db="EMBL/GenBank/DDBJ databases">
        <authorList>
            <person name="Chen Y."/>
            <person name="Shah S."/>
            <person name="Dougan E. K."/>
            <person name="Thang M."/>
            <person name="Chan C."/>
        </authorList>
    </citation>
    <scope>NUCLEOTIDE SEQUENCE [LARGE SCALE GENOMIC DNA]</scope>
</reference>
<evidence type="ECO:0000313" key="5">
    <source>
        <dbReference type="EMBL" id="CAL1133960.1"/>
    </source>
</evidence>
<proteinExistence type="predicted"/>
<accession>A0A9P1FN93</accession>
<evidence type="ECO:0000256" key="1">
    <source>
        <dbReference type="SAM" id="MobiDB-lite"/>
    </source>
</evidence>
<name>A0A9P1FN93_9DINO</name>
<dbReference type="Gene3D" id="3.30.530.20">
    <property type="match status" value="1"/>
</dbReference>
<evidence type="ECO:0000256" key="2">
    <source>
        <dbReference type="SAM" id="Phobius"/>
    </source>
</evidence>
<feature type="region of interest" description="Disordered" evidence="1">
    <location>
        <begin position="772"/>
        <end position="800"/>
    </location>
</feature>
<dbReference type="PANTHER" id="PTHR19308">
    <property type="entry name" value="PHOSPHATIDYLCHOLINE TRANSFER PROTEIN"/>
    <property type="match status" value="1"/>
</dbReference>